<reference evidence="4" key="1">
    <citation type="journal article" date="2014" name="Front. Microbiol.">
        <title>High frequency of phylogenetically diverse reductive dehalogenase-homologous genes in deep subseafloor sedimentary metagenomes.</title>
        <authorList>
            <person name="Kawai M."/>
            <person name="Futagami T."/>
            <person name="Toyoda A."/>
            <person name="Takaki Y."/>
            <person name="Nishi S."/>
            <person name="Hori S."/>
            <person name="Arai W."/>
            <person name="Tsubouchi T."/>
            <person name="Morono Y."/>
            <person name="Uchiyama I."/>
            <person name="Ito T."/>
            <person name="Fujiyama A."/>
            <person name="Inagaki F."/>
            <person name="Takami H."/>
        </authorList>
    </citation>
    <scope>NUCLEOTIDE SEQUENCE</scope>
    <source>
        <strain evidence="4">Expedition CK06-06</strain>
    </source>
</reference>
<dbReference type="PANTHER" id="PTHR11851:SF49">
    <property type="entry name" value="MITOCHONDRIAL-PROCESSING PEPTIDASE SUBUNIT ALPHA"/>
    <property type="match status" value="1"/>
</dbReference>
<comment type="similarity">
    <text evidence="1">Belongs to the peptidase M16 family.</text>
</comment>
<dbReference type="InterPro" id="IPR007863">
    <property type="entry name" value="Peptidase_M16_C"/>
</dbReference>
<dbReference type="Gene3D" id="3.30.830.10">
    <property type="entry name" value="Metalloenzyme, LuxS/M16 peptidase-like"/>
    <property type="match status" value="2"/>
</dbReference>
<protein>
    <recommendedName>
        <fullName evidence="5">Peptidase M16 N-terminal domain-containing protein</fullName>
    </recommendedName>
</protein>
<dbReference type="Pfam" id="PF00675">
    <property type="entry name" value="Peptidase_M16"/>
    <property type="match status" value="1"/>
</dbReference>
<dbReference type="GO" id="GO:0004222">
    <property type="term" value="F:metalloendopeptidase activity"/>
    <property type="evidence" value="ECO:0007669"/>
    <property type="project" value="InterPro"/>
</dbReference>
<dbReference type="EMBL" id="BART01002850">
    <property type="protein sequence ID" value="GAG68935.1"/>
    <property type="molecule type" value="Genomic_DNA"/>
</dbReference>
<feature type="non-terminal residue" evidence="4">
    <location>
        <position position="329"/>
    </location>
</feature>
<evidence type="ECO:0000256" key="1">
    <source>
        <dbReference type="ARBA" id="ARBA00007261"/>
    </source>
</evidence>
<evidence type="ECO:0000259" key="3">
    <source>
        <dbReference type="Pfam" id="PF05193"/>
    </source>
</evidence>
<proteinExistence type="inferred from homology"/>
<gene>
    <name evidence="4" type="ORF">S01H4_08340</name>
</gene>
<organism evidence="4">
    <name type="scientific">marine sediment metagenome</name>
    <dbReference type="NCBI Taxonomy" id="412755"/>
    <lineage>
        <taxon>unclassified sequences</taxon>
        <taxon>metagenomes</taxon>
        <taxon>ecological metagenomes</taxon>
    </lineage>
</organism>
<dbReference type="InterPro" id="IPR011249">
    <property type="entry name" value="Metalloenz_LuxS/M16"/>
</dbReference>
<dbReference type="PROSITE" id="PS00143">
    <property type="entry name" value="INSULINASE"/>
    <property type="match status" value="1"/>
</dbReference>
<dbReference type="InterPro" id="IPR011765">
    <property type="entry name" value="Pept_M16_N"/>
</dbReference>
<dbReference type="Pfam" id="PF05193">
    <property type="entry name" value="Peptidase_M16_C"/>
    <property type="match status" value="1"/>
</dbReference>
<evidence type="ECO:0000313" key="4">
    <source>
        <dbReference type="EMBL" id="GAG68935.1"/>
    </source>
</evidence>
<name>X0ZH54_9ZZZZ</name>
<sequence>MGSAVNNPVTSEYISTLFAFNATANATAVVSLPPLPNVVSENIPHFRSISLGFWIARGSRDELKNEGGITHLIEHLLFKGTKKRNAKDIAKEFDEIGAEFNAFTSKEYFCLYSKFLDEHLTKVLDILSDMIMNSRFSNKDVNLEKNVVLEEIKSRNDNPHLIVTDLFYSSLFSDHPLSRPVLGFHSVVKSLTRDYISNYYKNFISSNNTVIASVGNIKHSFLLSEINKYLKIPANLIQKRKKITTEPRKKIVLKKRDIEQTNICYGTTGLDRNNEDRFILSVLLNILGGSMSSRLFQEIREKRGLAYSVYSYHSEFMDTGSIYIYAGTS</sequence>
<feature type="domain" description="Peptidase M16 N-terminal" evidence="2">
    <location>
        <begin position="38"/>
        <end position="183"/>
    </location>
</feature>
<dbReference type="AlphaFoldDB" id="X0ZH54"/>
<dbReference type="GO" id="GO:0046872">
    <property type="term" value="F:metal ion binding"/>
    <property type="evidence" value="ECO:0007669"/>
    <property type="project" value="InterPro"/>
</dbReference>
<dbReference type="InterPro" id="IPR050361">
    <property type="entry name" value="MPP/UQCRC_Complex"/>
</dbReference>
<dbReference type="SUPFAM" id="SSF63411">
    <property type="entry name" value="LuxS/MPP-like metallohydrolase"/>
    <property type="match status" value="2"/>
</dbReference>
<dbReference type="InterPro" id="IPR001431">
    <property type="entry name" value="Pept_M16_Zn_BS"/>
</dbReference>
<evidence type="ECO:0008006" key="5">
    <source>
        <dbReference type="Google" id="ProtNLM"/>
    </source>
</evidence>
<comment type="caution">
    <text evidence="4">The sequence shown here is derived from an EMBL/GenBank/DDBJ whole genome shotgun (WGS) entry which is preliminary data.</text>
</comment>
<dbReference type="GO" id="GO:0006508">
    <property type="term" value="P:proteolysis"/>
    <property type="evidence" value="ECO:0007669"/>
    <property type="project" value="InterPro"/>
</dbReference>
<evidence type="ECO:0000259" key="2">
    <source>
        <dbReference type="Pfam" id="PF00675"/>
    </source>
</evidence>
<feature type="domain" description="Peptidase M16 C-terminal" evidence="3">
    <location>
        <begin position="190"/>
        <end position="328"/>
    </location>
</feature>
<dbReference type="PANTHER" id="PTHR11851">
    <property type="entry name" value="METALLOPROTEASE"/>
    <property type="match status" value="1"/>
</dbReference>
<accession>X0ZH54</accession>